<dbReference type="AlphaFoldDB" id="A0A5N6WFF0"/>
<sequence length="106" mass="12285">MNKFIKVIPKCSSIKYRNMKKLFQACYKGHKTKGKTSLQARDHIVEECAYNAEDTQILSWLSSQDMQCLVRIWVGSNELVQNRITHKGHKIFQTISIGYLCKSFSL</sequence>
<keyword evidence="2" id="KW-1185">Reference proteome</keyword>
<dbReference type="EMBL" id="ML738297">
    <property type="protein sequence ID" value="KAE8318549.1"/>
    <property type="molecule type" value="Genomic_DNA"/>
</dbReference>
<evidence type="ECO:0000313" key="2">
    <source>
        <dbReference type="Proteomes" id="UP000325433"/>
    </source>
</evidence>
<organism evidence="1 2">
    <name type="scientific">Aspergillus transmontanensis</name>
    <dbReference type="NCBI Taxonomy" id="1034304"/>
    <lineage>
        <taxon>Eukaryota</taxon>
        <taxon>Fungi</taxon>
        <taxon>Dikarya</taxon>
        <taxon>Ascomycota</taxon>
        <taxon>Pezizomycotina</taxon>
        <taxon>Eurotiomycetes</taxon>
        <taxon>Eurotiomycetidae</taxon>
        <taxon>Eurotiales</taxon>
        <taxon>Aspergillaceae</taxon>
        <taxon>Aspergillus</taxon>
        <taxon>Aspergillus subgen. Circumdati</taxon>
    </lineage>
</organism>
<dbReference type="Proteomes" id="UP000325433">
    <property type="component" value="Unassembled WGS sequence"/>
</dbReference>
<reference evidence="2" key="1">
    <citation type="submission" date="2019-04" db="EMBL/GenBank/DDBJ databases">
        <title>Friends and foes A comparative genomics studyof 23 Aspergillus species from section Flavi.</title>
        <authorList>
            <consortium name="DOE Joint Genome Institute"/>
            <person name="Kjaerbolling I."/>
            <person name="Vesth T."/>
            <person name="Frisvad J.C."/>
            <person name="Nybo J.L."/>
            <person name="Theobald S."/>
            <person name="Kildgaard S."/>
            <person name="Isbrandt T."/>
            <person name="Kuo A."/>
            <person name="Sato A."/>
            <person name="Lyhne E.K."/>
            <person name="Kogle M.E."/>
            <person name="Wiebenga A."/>
            <person name="Kun R.S."/>
            <person name="Lubbers R.J."/>
            <person name="Makela M.R."/>
            <person name="Barry K."/>
            <person name="Chovatia M."/>
            <person name="Clum A."/>
            <person name="Daum C."/>
            <person name="Haridas S."/>
            <person name="He G."/>
            <person name="LaButti K."/>
            <person name="Lipzen A."/>
            <person name="Mondo S."/>
            <person name="Riley R."/>
            <person name="Salamov A."/>
            <person name="Simmons B.A."/>
            <person name="Magnuson J.K."/>
            <person name="Henrissat B."/>
            <person name="Mortensen U.H."/>
            <person name="Larsen T.O."/>
            <person name="Devries R.P."/>
            <person name="Grigoriev I.V."/>
            <person name="Machida M."/>
            <person name="Baker S.E."/>
            <person name="Andersen M.R."/>
        </authorList>
    </citation>
    <scope>NUCLEOTIDE SEQUENCE [LARGE SCALE GENOMIC DNA]</scope>
    <source>
        <strain evidence="2">CBS 130015</strain>
    </source>
</reference>
<protein>
    <submittedName>
        <fullName evidence="1">Uncharacterized protein</fullName>
    </submittedName>
</protein>
<name>A0A5N6WFF0_9EURO</name>
<gene>
    <name evidence="1" type="ORF">BDV41DRAFT_523125</name>
</gene>
<feature type="non-terminal residue" evidence="1">
    <location>
        <position position="106"/>
    </location>
</feature>
<proteinExistence type="predicted"/>
<evidence type="ECO:0000313" key="1">
    <source>
        <dbReference type="EMBL" id="KAE8318549.1"/>
    </source>
</evidence>
<accession>A0A5N6WFF0</accession>